<comment type="similarity">
    <text evidence="1">Belongs to the phD/YefM antitoxin family.</text>
</comment>
<dbReference type="RefSeq" id="WP_064442631.1">
    <property type="nucleotide sequence ID" value="NZ_BDDI01000031.1"/>
</dbReference>
<sequence>MTEEPVADVDALAAWSAIAARVEHGESVPFIAHGKQVGYIVPVGELERLQETIAVLSDPDTIADLRDRTSEDQLTGVEALQDLLAARQAAGKR</sequence>
<dbReference type="AlphaFoldDB" id="A0A839RWS0"/>
<dbReference type="OrthoDB" id="488160at2"/>
<evidence type="ECO:0000313" key="2">
    <source>
        <dbReference type="EMBL" id="MBB3040191.1"/>
    </source>
</evidence>
<reference evidence="2 3" key="1">
    <citation type="submission" date="2020-08" db="EMBL/GenBank/DDBJ databases">
        <title>Sequencing the genomes of 1000 actinobacteria strains.</title>
        <authorList>
            <person name="Klenk H.-P."/>
        </authorList>
    </citation>
    <scope>NUCLEOTIDE SEQUENCE [LARGE SCALE GENOMIC DNA]</scope>
    <source>
        <strain evidence="2 3">DSM 45258</strain>
    </source>
</reference>
<name>A0A839RWS0_9ACTN</name>
<dbReference type="InterPro" id="IPR036165">
    <property type="entry name" value="YefM-like_sf"/>
</dbReference>
<proteinExistence type="inferred from homology"/>
<dbReference type="Proteomes" id="UP000567922">
    <property type="component" value="Unassembled WGS sequence"/>
</dbReference>
<evidence type="ECO:0000256" key="1">
    <source>
        <dbReference type="ARBA" id="ARBA00009981"/>
    </source>
</evidence>
<organism evidence="2 3">
    <name type="scientific">Hoyosella altamirensis</name>
    <dbReference type="NCBI Taxonomy" id="616997"/>
    <lineage>
        <taxon>Bacteria</taxon>
        <taxon>Bacillati</taxon>
        <taxon>Actinomycetota</taxon>
        <taxon>Actinomycetes</taxon>
        <taxon>Mycobacteriales</taxon>
        <taxon>Hoyosellaceae</taxon>
        <taxon>Hoyosella</taxon>
    </lineage>
</organism>
<dbReference type="EMBL" id="JACHWS010000011">
    <property type="protein sequence ID" value="MBB3040191.1"/>
    <property type="molecule type" value="Genomic_DNA"/>
</dbReference>
<keyword evidence="3" id="KW-1185">Reference proteome</keyword>
<evidence type="ECO:0000313" key="3">
    <source>
        <dbReference type="Proteomes" id="UP000567922"/>
    </source>
</evidence>
<protein>
    <submittedName>
        <fullName evidence="2">PHD/YefM family antitoxin component YafN of YafNO toxin-antitoxin module</fullName>
    </submittedName>
</protein>
<comment type="caution">
    <text evidence="2">The sequence shown here is derived from an EMBL/GenBank/DDBJ whole genome shotgun (WGS) entry which is preliminary data.</text>
</comment>
<gene>
    <name evidence="2" type="ORF">FHU29_004686</name>
</gene>
<accession>A0A839RWS0</accession>
<dbReference type="SUPFAM" id="SSF143120">
    <property type="entry name" value="YefM-like"/>
    <property type="match status" value="1"/>
</dbReference>